<evidence type="ECO:0000256" key="3">
    <source>
        <dbReference type="ARBA" id="ARBA00022989"/>
    </source>
</evidence>
<sequence length="183" mass="20636">MKLPESRIFAVTINIEVIILAIIFYIRQSLISQGGEKKQLNKSKLFILGKCISSLLATITCVSLSVLSVVTLEDHKKIHLIFSAFFFLSILLYFIVSDIIGKKVIFNVRTFSFLLPYLTIVIVIVYISIIYKIFGNSKKKMKNYGAIMQYIGSFLIFLKVMLVGYDLPPSSIVVGSLSHVKTK</sequence>
<protein>
    <recommendedName>
        <fullName evidence="6">CWH43-like N-terminal domain-containing protein</fullName>
    </recommendedName>
</protein>
<dbReference type="InterPro" id="IPR019402">
    <property type="entry name" value="CWH43_N"/>
</dbReference>
<feature type="transmembrane region" description="Helical" evidence="5">
    <location>
        <begin position="146"/>
        <end position="165"/>
    </location>
</feature>
<reference evidence="7" key="1">
    <citation type="submission" date="2016-10" db="EMBL/GenBank/DDBJ databases">
        <authorList>
            <person name="Benchimol M."/>
            <person name="Almeida L.G."/>
            <person name="Vasconcelos A.T."/>
            <person name="Perreira-Neves A."/>
            <person name="Rosa I.A."/>
            <person name="Tasca T."/>
            <person name="Bogo M.R."/>
            <person name="de Souza W."/>
        </authorList>
    </citation>
    <scope>NUCLEOTIDE SEQUENCE [LARGE SCALE GENOMIC DNA]</scope>
    <source>
        <strain evidence="7">K</strain>
    </source>
</reference>
<dbReference type="EMBL" id="MLAK01000665">
    <property type="protein sequence ID" value="OHT08515.1"/>
    <property type="molecule type" value="Genomic_DNA"/>
</dbReference>
<evidence type="ECO:0000256" key="4">
    <source>
        <dbReference type="ARBA" id="ARBA00023136"/>
    </source>
</evidence>
<keyword evidence="3 5" id="KW-1133">Transmembrane helix</keyword>
<gene>
    <name evidence="7" type="ORF">TRFO_22936</name>
</gene>
<dbReference type="RefSeq" id="XP_068361651.1">
    <property type="nucleotide sequence ID" value="XM_068502864.1"/>
</dbReference>
<evidence type="ECO:0000313" key="8">
    <source>
        <dbReference type="Proteomes" id="UP000179807"/>
    </source>
</evidence>
<dbReference type="VEuPathDB" id="TrichDB:TRFO_22936"/>
<evidence type="ECO:0000259" key="6">
    <source>
        <dbReference type="Pfam" id="PF10277"/>
    </source>
</evidence>
<evidence type="ECO:0000256" key="5">
    <source>
        <dbReference type="SAM" id="Phobius"/>
    </source>
</evidence>
<dbReference type="GO" id="GO:0012505">
    <property type="term" value="C:endomembrane system"/>
    <property type="evidence" value="ECO:0007669"/>
    <property type="project" value="UniProtKB-SubCell"/>
</dbReference>
<evidence type="ECO:0000256" key="1">
    <source>
        <dbReference type="ARBA" id="ARBA00004127"/>
    </source>
</evidence>
<proteinExistence type="predicted"/>
<dbReference type="GeneID" id="94837568"/>
<keyword evidence="8" id="KW-1185">Reference proteome</keyword>
<comment type="caution">
    <text evidence="7">The sequence shown here is derived from an EMBL/GenBank/DDBJ whole genome shotgun (WGS) entry which is preliminary data.</text>
</comment>
<feature type="transmembrane region" description="Helical" evidence="5">
    <location>
        <begin position="78"/>
        <end position="101"/>
    </location>
</feature>
<organism evidence="7 8">
    <name type="scientific">Tritrichomonas foetus</name>
    <dbReference type="NCBI Taxonomy" id="1144522"/>
    <lineage>
        <taxon>Eukaryota</taxon>
        <taxon>Metamonada</taxon>
        <taxon>Parabasalia</taxon>
        <taxon>Tritrichomonadida</taxon>
        <taxon>Tritrichomonadidae</taxon>
        <taxon>Tritrichomonas</taxon>
    </lineage>
</organism>
<dbReference type="PANTHER" id="PTHR21324">
    <property type="entry name" value="FASTING-INDUCIBLE INTEGRAL MEMBRANE PROTEIN TM6P1-RELATED"/>
    <property type="match status" value="1"/>
</dbReference>
<dbReference type="Proteomes" id="UP000179807">
    <property type="component" value="Unassembled WGS sequence"/>
</dbReference>
<dbReference type="InterPro" id="IPR050911">
    <property type="entry name" value="DRAM/TMEM150_Autophagy_Mod"/>
</dbReference>
<evidence type="ECO:0000256" key="2">
    <source>
        <dbReference type="ARBA" id="ARBA00022692"/>
    </source>
</evidence>
<dbReference type="PANTHER" id="PTHR21324:SF2">
    <property type="entry name" value="EG:22E5.9 PROTEIN"/>
    <property type="match status" value="1"/>
</dbReference>
<keyword evidence="4 5" id="KW-0472">Membrane</keyword>
<accession>A0A1J4KBB7</accession>
<keyword evidence="2 5" id="KW-0812">Transmembrane</keyword>
<feature type="transmembrane region" description="Helical" evidence="5">
    <location>
        <begin position="6"/>
        <end position="26"/>
    </location>
</feature>
<dbReference type="AlphaFoldDB" id="A0A1J4KBB7"/>
<feature type="transmembrane region" description="Helical" evidence="5">
    <location>
        <begin position="47"/>
        <end position="72"/>
    </location>
</feature>
<name>A0A1J4KBB7_9EUKA</name>
<feature type="transmembrane region" description="Helical" evidence="5">
    <location>
        <begin position="113"/>
        <end position="134"/>
    </location>
</feature>
<comment type="subcellular location">
    <subcellularLocation>
        <location evidence="1">Endomembrane system</location>
        <topology evidence="1">Multi-pass membrane protein</topology>
    </subcellularLocation>
</comment>
<feature type="domain" description="CWH43-like N-terminal" evidence="6">
    <location>
        <begin position="3"/>
        <end position="169"/>
    </location>
</feature>
<dbReference type="Pfam" id="PF10277">
    <property type="entry name" value="Frag1"/>
    <property type="match status" value="1"/>
</dbReference>
<evidence type="ECO:0000313" key="7">
    <source>
        <dbReference type="EMBL" id="OHT08515.1"/>
    </source>
</evidence>